<dbReference type="Pfam" id="PF25436">
    <property type="entry name" value="BSD2_CRD"/>
    <property type="match status" value="1"/>
</dbReference>
<dbReference type="AlphaFoldDB" id="A0A090MCK2"/>
<comment type="caution">
    <text evidence="2">The sequence shown here is derived from an EMBL/GenBank/DDBJ whole genome shotgun (WGS) entry which is preliminary data.</text>
</comment>
<dbReference type="InParanoid" id="A0A090MCK2"/>
<dbReference type="GeneID" id="34946043"/>
<dbReference type="InterPro" id="IPR057453">
    <property type="entry name" value="BSD2_CRD"/>
</dbReference>
<gene>
    <name evidence="2" type="ORF">OT_ostta08g01490</name>
</gene>
<reference evidence="2 3" key="2">
    <citation type="journal article" date="2014" name="BMC Genomics">
        <title>An improved genome of the model marine alga Ostreococcus tauri unfolds by assessing Illumina de novo assemblies.</title>
        <authorList>
            <person name="Blanc-Mathieu R."/>
            <person name="Verhelst B."/>
            <person name="Derelle E."/>
            <person name="Rombauts S."/>
            <person name="Bouget F.Y."/>
            <person name="Carre I."/>
            <person name="Chateau A."/>
            <person name="Eyre-Walker A."/>
            <person name="Grimsley N."/>
            <person name="Moreau H."/>
            <person name="Piegu B."/>
            <person name="Rivals E."/>
            <person name="Schackwitz W."/>
            <person name="Van de Peer Y."/>
            <person name="Piganeau G."/>
        </authorList>
    </citation>
    <scope>NUCLEOTIDE SEQUENCE [LARGE SCALE GENOMIC DNA]</scope>
    <source>
        <strain evidence="3">OTTH 0595 / CCAP 157/2 / RCC745</strain>
    </source>
</reference>
<evidence type="ECO:0000259" key="1">
    <source>
        <dbReference type="Pfam" id="PF25436"/>
    </source>
</evidence>
<feature type="domain" description="BSD2 cysteine rich" evidence="1">
    <location>
        <begin position="37"/>
        <end position="86"/>
    </location>
</feature>
<proteinExistence type="predicted"/>
<protein>
    <submittedName>
        <fullName evidence="2">Heat shock protein DnaJ, cysteine-rich domain</fullName>
    </submittedName>
</protein>
<sequence>MHVIAPVARVRAVVRVRAFGDADATNAAASQPRPKACPVCKGTGMKPCGQCEGTGKNREDLFGGRYKAGDACWLCSGKAKTMCGNCVDLTDTF</sequence>
<reference evidence="3" key="1">
    <citation type="journal article" date="2006" name="Proc. Natl. Acad. Sci. U.S.A.">
        <title>Genome analysis of the smallest free-living eukaryote Ostreococcus tauri unveils many unique features.</title>
        <authorList>
            <person name="Derelle E."/>
            <person name="Ferraz C."/>
            <person name="Rombauts S."/>
            <person name="Rouze P."/>
            <person name="Worden A.Z."/>
            <person name="Robbens S."/>
            <person name="Partensky F."/>
            <person name="Degroeve S."/>
            <person name="Echeynie S."/>
            <person name="Cooke R."/>
            <person name="Saeys Y."/>
            <person name="Wuyts J."/>
            <person name="Jabbari K."/>
            <person name="Bowler C."/>
            <person name="Panaud O."/>
            <person name="Piegu B."/>
            <person name="Ball S.G."/>
            <person name="Ral J.-P."/>
            <person name="Bouget F.-Y."/>
            <person name="Piganeau G."/>
            <person name="De Baets B."/>
            <person name="Picard A."/>
            <person name="Delseny M."/>
            <person name="Demaille J."/>
            <person name="Van de Peer Y."/>
            <person name="Moreau H."/>
        </authorList>
    </citation>
    <scope>NUCLEOTIDE SEQUENCE [LARGE SCALE GENOMIC DNA]</scope>
    <source>
        <strain evidence="3">OTTH 0595 / CCAP 157/2 / RCC745</strain>
    </source>
</reference>
<name>A0A090MCK2_OSTTA</name>
<dbReference type="RefSeq" id="XP_022840949.1">
    <property type="nucleotide sequence ID" value="XM_022983540.1"/>
</dbReference>
<dbReference type="SUPFAM" id="SSF57938">
    <property type="entry name" value="DnaJ/Hsp40 cysteine-rich domain"/>
    <property type="match status" value="1"/>
</dbReference>
<keyword evidence="2" id="KW-0346">Stress response</keyword>
<accession>A0A090MCK2</accession>
<dbReference type="OrthoDB" id="2019540at2759"/>
<dbReference type="InterPro" id="IPR036410">
    <property type="entry name" value="HSP_DnaJ_Cys-rich_dom_sf"/>
</dbReference>
<evidence type="ECO:0000313" key="2">
    <source>
        <dbReference type="EMBL" id="CEG01425.1"/>
    </source>
</evidence>
<dbReference type="KEGG" id="ota:OT_ostta08g01490"/>
<dbReference type="EMBL" id="CAID01000008">
    <property type="protein sequence ID" value="CEG01425.1"/>
    <property type="molecule type" value="Genomic_DNA"/>
</dbReference>
<dbReference type="STRING" id="70448.A0A090MCK2"/>
<keyword evidence="3" id="KW-1185">Reference proteome</keyword>
<organism evidence="2 3">
    <name type="scientific">Ostreococcus tauri</name>
    <name type="common">Marine green alga</name>
    <dbReference type="NCBI Taxonomy" id="70448"/>
    <lineage>
        <taxon>Eukaryota</taxon>
        <taxon>Viridiplantae</taxon>
        <taxon>Chlorophyta</taxon>
        <taxon>Mamiellophyceae</taxon>
        <taxon>Mamiellales</taxon>
        <taxon>Bathycoccaceae</taxon>
        <taxon>Ostreococcus</taxon>
    </lineage>
</organism>
<dbReference type="Proteomes" id="UP000009170">
    <property type="component" value="Unassembled WGS sequence"/>
</dbReference>
<evidence type="ECO:0000313" key="3">
    <source>
        <dbReference type="Proteomes" id="UP000009170"/>
    </source>
</evidence>